<dbReference type="AlphaFoldDB" id="A0A5B2VLW6"/>
<dbReference type="EMBL" id="VUOC01000004">
    <property type="protein sequence ID" value="KAA2239854.1"/>
    <property type="molecule type" value="Genomic_DNA"/>
</dbReference>
<proteinExistence type="predicted"/>
<name>A0A5B2VLW6_9BACT</name>
<accession>A0A5B2VLW6</accession>
<sequence length="256" mass="28355">MITVKQALYILLAVPFIQGCYITTPKKRVIILSDVSNSVLLTGSPNKESGKLIKLKEYVKEIPGYFPPGSELFYYPVSNNLVSPQLGEEIALRAQRRSELTAQRNRIDTETTKICVAIDDLAQRDPSSCILLSVKRAIERFNELGKNQTGEYSNELVIISDMIECCKVPASGKINMSVTDPAQLRNALSLFDKVNIGELDASNLGLRVTVLVNSPWAGVLYSDIKDAWRKKFIDIGIKPDSISFATDLRSAIGKRS</sequence>
<keyword evidence="2" id="KW-1185">Reference proteome</keyword>
<reference evidence="1 2" key="2">
    <citation type="submission" date="2019-09" db="EMBL/GenBank/DDBJ databases">
        <authorList>
            <person name="Jin C."/>
        </authorList>
    </citation>
    <scope>NUCLEOTIDE SEQUENCE [LARGE SCALE GENOMIC DNA]</scope>
    <source>
        <strain evidence="1 2">BN140078</strain>
    </source>
</reference>
<dbReference type="PROSITE" id="PS51257">
    <property type="entry name" value="PROKAR_LIPOPROTEIN"/>
    <property type="match status" value="1"/>
</dbReference>
<reference evidence="1 2" key="1">
    <citation type="submission" date="2019-09" db="EMBL/GenBank/DDBJ databases">
        <title>Chitinophaga ginsengihumi sp. nov., isolated from soil of ginseng rhizosphere.</title>
        <authorList>
            <person name="Lee J."/>
        </authorList>
    </citation>
    <scope>NUCLEOTIDE SEQUENCE [LARGE SCALE GENOMIC DNA]</scope>
    <source>
        <strain evidence="1 2">BN140078</strain>
    </source>
</reference>
<gene>
    <name evidence="1" type="ORF">F0L74_27085</name>
</gene>
<organism evidence="1 2">
    <name type="scientific">Chitinophaga agrisoli</name>
    <dbReference type="NCBI Taxonomy" id="2607653"/>
    <lineage>
        <taxon>Bacteria</taxon>
        <taxon>Pseudomonadati</taxon>
        <taxon>Bacteroidota</taxon>
        <taxon>Chitinophagia</taxon>
        <taxon>Chitinophagales</taxon>
        <taxon>Chitinophagaceae</taxon>
        <taxon>Chitinophaga</taxon>
    </lineage>
</organism>
<evidence type="ECO:0000313" key="1">
    <source>
        <dbReference type="EMBL" id="KAA2239854.1"/>
    </source>
</evidence>
<dbReference type="RefSeq" id="WP_149841031.1">
    <property type="nucleotide sequence ID" value="NZ_VUOC01000004.1"/>
</dbReference>
<comment type="caution">
    <text evidence="1">The sequence shown here is derived from an EMBL/GenBank/DDBJ whole genome shotgun (WGS) entry which is preliminary data.</text>
</comment>
<dbReference type="Proteomes" id="UP000324611">
    <property type="component" value="Unassembled WGS sequence"/>
</dbReference>
<evidence type="ECO:0000313" key="2">
    <source>
        <dbReference type="Proteomes" id="UP000324611"/>
    </source>
</evidence>
<protein>
    <submittedName>
        <fullName evidence="1">Uncharacterized protein</fullName>
    </submittedName>
</protein>